<dbReference type="RefSeq" id="WP_214400197.1">
    <property type="nucleotide sequence ID" value="NZ_LR792632.1"/>
</dbReference>
<dbReference type="EMBL" id="LR792632">
    <property type="protein sequence ID" value="CAB3287576.1"/>
    <property type="molecule type" value="Genomic_DNA"/>
</dbReference>
<evidence type="ECO:0000256" key="2">
    <source>
        <dbReference type="ARBA" id="ARBA00023239"/>
    </source>
</evidence>
<dbReference type="Gene3D" id="3.20.130.10">
    <property type="entry name" value="Fe-S hydro-lyase, tartrate dehydratase beta-type, catalytic domain"/>
    <property type="match status" value="1"/>
</dbReference>
<dbReference type="SUPFAM" id="SSF117457">
    <property type="entry name" value="FumA C-terminal domain-like"/>
    <property type="match status" value="1"/>
</dbReference>
<keyword evidence="5" id="KW-1185">Reference proteome</keyword>
<name>A0A8D6SWD5_9EURY</name>
<dbReference type="Pfam" id="PF05683">
    <property type="entry name" value="Fumerase_C"/>
    <property type="match status" value="1"/>
</dbReference>
<dbReference type="PANTHER" id="PTHR43351">
    <property type="entry name" value="L(+)-TARTRATE DEHYDRATASE SUBUNIT BETA"/>
    <property type="match status" value="1"/>
</dbReference>
<feature type="domain" description="Fe-S hydro-lyase tartrate dehydratase beta-type catalytic" evidence="3">
    <location>
        <begin position="9"/>
        <end position="179"/>
    </location>
</feature>
<dbReference type="GO" id="GO:0008730">
    <property type="term" value="F:L(+)-tartrate dehydratase activity"/>
    <property type="evidence" value="ECO:0007669"/>
    <property type="project" value="UniProtKB-EC"/>
</dbReference>
<comment type="similarity">
    <text evidence="1">Belongs to the class-I fumarase family.</text>
</comment>
<dbReference type="KEGG" id="mesg:MLAUSG7_0285"/>
<evidence type="ECO:0000256" key="1">
    <source>
        <dbReference type="ARBA" id="ARBA00008876"/>
    </source>
</evidence>
<dbReference type="PANTHER" id="PTHR43351:SF2">
    <property type="entry name" value="L(+)-TARTRATE DEHYDRATASE SUBUNIT BETA-RELATED"/>
    <property type="match status" value="1"/>
</dbReference>
<dbReference type="GeneID" id="65883091"/>
<accession>A0A8D6SWD5</accession>
<organism evidence="4 5">
    <name type="scientific">Methanocaldococcus lauensis</name>
    <dbReference type="NCBI Taxonomy" id="2546128"/>
    <lineage>
        <taxon>Archaea</taxon>
        <taxon>Methanobacteriati</taxon>
        <taxon>Methanobacteriota</taxon>
        <taxon>Methanomada group</taxon>
        <taxon>Methanococci</taxon>
        <taxon>Methanococcales</taxon>
        <taxon>Methanocaldococcaceae</taxon>
        <taxon>Methanocaldococcus</taxon>
    </lineage>
</organism>
<keyword evidence="2 4" id="KW-0456">Lyase</keyword>
<dbReference type="AlphaFoldDB" id="A0A8D6SWD5"/>
<gene>
    <name evidence="4" type="ORF">MLAUSG7_0285</name>
</gene>
<proteinExistence type="inferred from homology"/>
<sequence length="199" mass="22454">MEYVFNGLSKKDVKKLKVGDIVYLNGKIYTARDEAHLKIIKMIKNNEKLPFDLNEAIIYHAGPIMKKINDSWKCISIGPTTSARMNNLEGEFIRLTNISAIIGKGGMKKELLRDFKKFGTVYLAAPGGCAALLANSVKKVNNVYFLEELGMPEAVWELEVNNFGPLIVAMDTYENSLYEVVNENVYRNLQKILPGYKNL</sequence>
<evidence type="ECO:0000259" key="3">
    <source>
        <dbReference type="Pfam" id="PF05683"/>
    </source>
</evidence>
<evidence type="ECO:0000313" key="5">
    <source>
        <dbReference type="Proteomes" id="UP000679213"/>
    </source>
</evidence>
<dbReference type="NCBIfam" id="TIGR00723">
    <property type="entry name" value="ttdB_fumA_fumB"/>
    <property type="match status" value="1"/>
</dbReference>
<protein>
    <submittedName>
        <fullName evidence="4">L(+)-tartrate dehydratase subunit beta</fullName>
        <ecNumber evidence="4">4.2.1.32</ecNumber>
    </submittedName>
</protein>
<dbReference type="EC" id="4.2.1.32" evidence="4"/>
<dbReference type="Proteomes" id="UP000679213">
    <property type="component" value="Chromosome I"/>
</dbReference>
<reference evidence="4 5" key="1">
    <citation type="submission" date="2020-04" db="EMBL/GenBank/DDBJ databases">
        <authorList>
            <consortium name="Genoscope - CEA"/>
            <person name="William W."/>
        </authorList>
    </citation>
    <scope>NUCLEOTIDE SEQUENCE [LARGE SCALE GENOMIC DNA]</scope>
    <source>
        <strain evidence="4 5">SG7</strain>
    </source>
</reference>
<evidence type="ECO:0000313" key="4">
    <source>
        <dbReference type="EMBL" id="CAB3287576.1"/>
    </source>
</evidence>
<dbReference type="InterPro" id="IPR004647">
    <property type="entry name" value="Fe-S_hydro-lyase_TtdB-typ_cat"/>
</dbReference>
<dbReference type="InterPro" id="IPR036660">
    <property type="entry name" value="Fe-S_hydroAse_TtdB_cat_sf"/>
</dbReference>